<evidence type="ECO:0000313" key="2">
    <source>
        <dbReference type="EMBL" id="KAK2196192.1"/>
    </source>
</evidence>
<feature type="transmembrane region" description="Helical" evidence="1">
    <location>
        <begin position="126"/>
        <end position="149"/>
    </location>
</feature>
<reference evidence="2" key="1">
    <citation type="journal article" date="2023" name="Nat. Microbiol.">
        <title>Babesia duncani multi-omics identifies virulence factors and drug targets.</title>
        <authorList>
            <person name="Singh P."/>
            <person name="Lonardi S."/>
            <person name="Liang Q."/>
            <person name="Vydyam P."/>
            <person name="Khabirova E."/>
            <person name="Fang T."/>
            <person name="Gihaz S."/>
            <person name="Thekkiniath J."/>
            <person name="Munshi M."/>
            <person name="Abel S."/>
            <person name="Ciampossin L."/>
            <person name="Batugedara G."/>
            <person name="Gupta M."/>
            <person name="Lu X.M."/>
            <person name="Lenz T."/>
            <person name="Chakravarty S."/>
            <person name="Cornillot E."/>
            <person name="Hu Y."/>
            <person name="Ma W."/>
            <person name="Gonzalez L.M."/>
            <person name="Sanchez S."/>
            <person name="Estrada K."/>
            <person name="Sanchez-Flores A."/>
            <person name="Montero E."/>
            <person name="Harb O.S."/>
            <person name="Le Roch K.G."/>
            <person name="Mamoun C.B."/>
        </authorList>
    </citation>
    <scope>NUCLEOTIDE SEQUENCE</scope>
    <source>
        <strain evidence="2">WA1</strain>
    </source>
</reference>
<gene>
    <name evidence="2" type="ORF">BdWA1_002792</name>
</gene>
<feature type="transmembrane region" description="Helical" evidence="1">
    <location>
        <begin position="255"/>
        <end position="277"/>
    </location>
</feature>
<evidence type="ECO:0000256" key="1">
    <source>
        <dbReference type="SAM" id="Phobius"/>
    </source>
</evidence>
<evidence type="ECO:0000313" key="3">
    <source>
        <dbReference type="Proteomes" id="UP001214638"/>
    </source>
</evidence>
<accession>A0AAD9PJV1</accession>
<feature type="transmembrane region" description="Helical" evidence="1">
    <location>
        <begin position="185"/>
        <end position="208"/>
    </location>
</feature>
<keyword evidence="1" id="KW-1133">Transmembrane helix</keyword>
<feature type="transmembrane region" description="Helical" evidence="1">
    <location>
        <begin position="220"/>
        <end position="243"/>
    </location>
</feature>
<keyword evidence="1" id="KW-0812">Transmembrane</keyword>
<sequence>MDSSEDYINQNVFYFLVDNQTMNMKDHVYPDETDIMGSDGAVERSSFEKWDNRTYKFSNKDQYNNDVSKSPDDPTILIDSEYDISSDRIKRFIYLVAMMQGMVLMLVMNACYLTSTMIHIVLDVEAFGALITLVFHGFILLADLIIFWVNPLMPWVTAGFNLIQGTCCLFLMTVISITNGVHGKLFFLAVIGLLGSIFGMSNITTFALVNFAPINYLGSFSFGLALGGLIPYLITTLLRYVIVPGKCECVYYYRMLFLIGLVCLMTFVNGIVLLVYLESPPIKNHYNRMITQEAGSVKCTFRNGCKGLPYCWVLLLINAILLLNLFTFFPGIIPGIWDVSVNTKVQMIGIIQVGLIITRGYAVFMPKKAQIKNKYVVLLIASTNFAISSYFVLEIMYFKNMLLSTLPARITAISLLALNCGYCLAYTMTNLDDSIPRSLSTDVRTSTTMMFGVAIDIFYALGSFISQLLLLYVFK</sequence>
<feature type="transmembrane region" description="Helical" evidence="1">
    <location>
        <begin position="92"/>
        <end position="114"/>
    </location>
</feature>
<feature type="transmembrane region" description="Helical" evidence="1">
    <location>
        <begin position="376"/>
        <end position="398"/>
    </location>
</feature>
<dbReference type="RefSeq" id="XP_067803034.1">
    <property type="nucleotide sequence ID" value="XM_067947812.1"/>
</dbReference>
<dbReference type="AlphaFoldDB" id="A0AAD9PJV1"/>
<proteinExistence type="predicted"/>
<dbReference type="Proteomes" id="UP001214638">
    <property type="component" value="Unassembled WGS sequence"/>
</dbReference>
<dbReference type="GeneID" id="94337089"/>
<dbReference type="KEGG" id="bdw:94337089"/>
<keyword evidence="1" id="KW-0472">Membrane</keyword>
<feature type="transmembrane region" description="Helical" evidence="1">
    <location>
        <begin position="312"/>
        <end position="333"/>
    </location>
</feature>
<comment type="caution">
    <text evidence="2">The sequence shown here is derived from an EMBL/GenBank/DDBJ whole genome shotgun (WGS) entry which is preliminary data.</text>
</comment>
<feature type="transmembrane region" description="Helical" evidence="1">
    <location>
        <begin position="155"/>
        <end position="178"/>
    </location>
</feature>
<feature type="transmembrane region" description="Helical" evidence="1">
    <location>
        <begin position="449"/>
        <end position="474"/>
    </location>
</feature>
<feature type="transmembrane region" description="Helical" evidence="1">
    <location>
        <begin position="410"/>
        <end position="429"/>
    </location>
</feature>
<organism evidence="2 3">
    <name type="scientific">Babesia duncani</name>
    <dbReference type="NCBI Taxonomy" id="323732"/>
    <lineage>
        <taxon>Eukaryota</taxon>
        <taxon>Sar</taxon>
        <taxon>Alveolata</taxon>
        <taxon>Apicomplexa</taxon>
        <taxon>Aconoidasida</taxon>
        <taxon>Piroplasmida</taxon>
        <taxon>Babesiidae</taxon>
        <taxon>Babesia</taxon>
    </lineage>
</organism>
<name>A0AAD9PJV1_9APIC</name>
<dbReference type="EMBL" id="JALLKP010000003">
    <property type="protein sequence ID" value="KAK2196192.1"/>
    <property type="molecule type" value="Genomic_DNA"/>
</dbReference>
<feature type="transmembrane region" description="Helical" evidence="1">
    <location>
        <begin position="345"/>
        <end position="364"/>
    </location>
</feature>
<keyword evidence="3" id="KW-1185">Reference proteome</keyword>
<protein>
    <submittedName>
        <fullName evidence="2">Uncharacterized protein</fullName>
    </submittedName>
</protein>